<feature type="region of interest" description="Disordered" evidence="1">
    <location>
        <begin position="241"/>
        <end position="279"/>
    </location>
</feature>
<feature type="compositionally biased region" description="Polar residues" evidence="1">
    <location>
        <begin position="535"/>
        <end position="552"/>
    </location>
</feature>
<feature type="compositionally biased region" description="Basic and acidic residues" evidence="1">
    <location>
        <begin position="431"/>
        <end position="446"/>
    </location>
</feature>
<dbReference type="PANTHER" id="PTHR36808:SF1">
    <property type="entry name" value="TRANSCRIPTIONAL REGULATOR ATRX-LIKE PROTEIN"/>
    <property type="match status" value="1"/>
</dbReference>
<comment type="caution">
    <text evidence="2">The sequence shown here is derived from an EMBL/GenBank/DDBJ whole genome shotgun (WGS) entry which is preliminary data.</text>
</comment>
<feature type="compositionally biased region" description="Basic and acidic residues" evidence="1">
    <location>
        <begin position="254"/>
        <end position="275"/>
    </location>
</feature>
<dbReference type="PANTHER" id="PTHR36808">
    <property type="entry name" value="TRANSCRIPTIONAL REGULATOR ATRX-LIKE PROTEIN"/>
    <property type="match status" value="1"/>
</dbReference>
<dbReference type="Proteomes" id="UP000796880">
    <property type="component" value="Unassembled WGS sequence"/>
</dbReference>
<protein>
    <submittedName>
        <fullName evidence="2">Uncharacterized protein</fullName>
    </submittedName>
</protein>
<keyword evidence="3" id="KW-1185">Reference proteome</keyword>
<accession>A0A8K0E7H8</accession>
<organism evidence="2 3">
    <name type="scientific">Rhamnella rubrinervis</name>
    <dbReference type="NCBI Taxonomy" id="2594499"/>
    <lineage>
        <taxon>Eukaryota</taxon>
        <taxon>Viridiplantae</taxon>
        <taxon>Streptophyta</taxon>
        <taxon>Embryophyta</taxon>
        <taxon>Tracheophyta</taxon>
        <taxon>Spermatophyta</taxon>
        <taxon>Magnoliopsida</taxon>
        <taxon>eudicotyledons</taxon>
        <taxon>Gunneridae</taxon>
        <taxon>Pentapetalae</taxon>
        <taxon>rosids</taxon>
        <taxon>fabids</taxon>
        <taxon>Rosales</taxon>
        <taxon>Rhamnaceae</taxon>
        <taxon>rhamnoid group</taxon>
        <taxon>Rhamneae</taxon>
        <taxon>Rhamnella</taxon>
    </lineage>
</organism>
<evidence type="ECO:0000256" key="1">
    <source>
        <dbReference type="SAM" id="MobiDB-lite"/>
    </source>
</evidence>
<feature type="compositionally biased region" description="Low complexity" evidence="1">
    <location>
        <begin position="557"/>
        <end position="569"/>
    </location>
</feature>
<feature type="region of interest" description="Disordered" evidence="1">
    <location>
        <begin position="1"/>
        <end position="195"/>
    </location>
</feature>
<evidence type="ECO:0000313" key="3">
    <source>
        <dbReference type="Proteomes" id="UP000796880"/>
    </source>
</evidence>
<feature type="compositionally biased region" description="Basic and acidic residues" evidence="1">
    <location>
        <begin position="156"/>
        <end position="177"/>
    </location>
</feature>
<feature type="region of interest" description="Disordered" evidence="1">
    <location>
        <begin position="366"/>
        <end position="452"/>
    </location>
</feature>
<feature type="compositionally biased region" description="Basic residues" evidence="1">
    <location>
        <begin position="105"/>
        <end position="130"/>
    </location>
</feature>
<reference evidence="2" key="1">
    <citation type="submission" date="2020-03" db="EMBL/GenBank/DDBJ databases">
        <title>A high-quality chromosome-level genome assembly of a woody plant with both climbing and erect habits, Rhamnella rubrinervis.</title>
        <authorList>
            <person name="Lu Z."/>
            <person name="Yang Y."/>
            <person name="Zhu X."/>
            <person name="Sun Y."/>
        </authorList>
    </citation>
    <scope>NUCLEOTIDE SEQUENCE</scope>
    <source>
        <strain evidence="2">BYM</strain>
        <tissue evidence="2">Leaf</tissue>
    </source>
</reference>
<proteinExistence type="predicted"/>
<feature type="compositionally biased region" description="Basic residues" evidence="1">
    <location>
        <begin position="85"/>
        <end position="95"/>
    </location>
</feature>
<dbReference type="AlphaFoldDB" id="A0A8K0E7H8"/>
<feature type="compositionally biased region" description="Low complexity" evidence="1">
    <location>
        <begin position="183"/>
        <end position="192"/>
    </location>
</feature>
<feature type="region of interest" description="Disordered" evidence="1">
    <location>
        <begin position="530"/>
        <end position="588"/>
    </location>
</feature>
<sequence length="618" mass="69358">MGKSSSSHKKKRSKNPSQVRMKKRSKSRSRRYESKKVRHRHDSLSFSEDDDSKSPMSFSSYSSSSEDNHRSKRARSRTRKDTISKKKRAQRHSCSHKISEDSPHVRKRKRLKRNHDYKSKKKTHPKKKPRRDASVSSTDGSISSHEIEFKRRRSRCGKEEIDERKYKKVKGRSEMSRYRSRSHSLSSQYSESSDYRTYEKVLAGNNFRRLRSVITVTEKDNEGREFNTDEHKEEVIYFHDDYPSCRSNDSNDGGSKREGDHHSHFGSEEKMRLEKEEGDEAVVSNVKISKLENCAKICDRYGDDLYNESTLNRDELGIIDSSSGRMSEVSGVIGSLNGDDLESLLRQRALENLRKFQGGLQLSAKTAANQKEKDYSDVKQSSPAKAESVQNKSLEEDSTRVFGAKSSKEDDAGVVGSNRTQSVKLISMPRVNKDATHSSQNDEKIPDGNTGNNETIYAKQNIKYPTDQLAVSGNNSEIVKSVGSVQPKFVTPALRRHSSIAQSTLKQAHVSSKPPGGKLVVTESSLDEDAAVTAPTVTESSNKNSLDINNACGSGGPEPSSNLSSSSGDNRSDTMQNEVKEGSQFEQKTMSVMRGGEMVQVSYKVYIPKNLLHWLGGN</sequence>
<feature type="compositionally biased region" description="Polar residues" evidence="1">
    <location>
        <begin position="134"/>
        <end position="144"/>
    </location>
</feature>
<name>A0A8K0E7H8_9ROSA</name>
<feature type="compositionally biased region" description="Polar residues" evidence="1">
    <location>
        <begin position="378"/>
        <end position="392"/>
    </location>
</feature>
<dbReference type="OrthoDB" id="786617at2759"/>
<feature type="compositionally biased region" description="Basic residues" evidence="1">
    <location>
        <begin position="1"/>
        <end position="29"/>
    </location>
</feature>
<gene>
    <name evidence="2" type="ORF">FNV43_RR15929</name>
</gene>
<evidence type="ECO:0000313" key="2">
    <source>
        <dbReference type="EMBL" id="KAF3442013.1"/>
    </source>
</evidence>
<feature type="compositionally biased region" description="Low complexity" evidence="1">
    <location>
        <begin position="54"/>
        <end position="65"/>
    </location>
</feature>
<dbReference type="EMBL" id="VOIH02000007">
    <property type="protein sequence ID" value="KAF3442013.1"/>
    <property type="molecule type" value="Genomic_DNA"/>
</dbReference>